<dbReference type="GO" id="GO:0004527">
    <property type="term" value="F:exonuclease activity"/>
    <property type="evidence" value="ECO:0007669"/>
    <property type="project" value="UniProtKB-KW"/>
</dbReference>
<dbReference type="RefSeq" id="WP_049825183.1">
    <property type="nucleotide sequence ID" value="NZ_CP045298.1"/>
</dbReference>
<dbReference type="Proteomes" id="UP001242811">
    <property type="component" value="Unassembled WGS sequence"/>
</dbReference>
<sequence length="92" mass="10156">MLQNNNINKIVVGTVLAFAASALLPIAKTTFRPLAEAGKQGGVSLINRGKSYLQLAREEMEDIIAEAQFERMKKQLDQEIALLDEPKNEENG</sequence>
<comment type="caution">
    <text evidence="1">The sequence shown here is derived from an EMBL/GenBank/DDBJ whole genome shotgun (WGS) entry which is preliminary data.</text>
</comment>
<keyword evidence="1" id="KW-0269">Exonuclease</keyword>
<evidence type="ECO:0000313" key="2">
    <source>
        <dbReference type="Proteomes" id="UP001242811"/>
    </source>
</evidence>
<proteinExistence type="predicted"/>
<keyword evidence="1" id="KW-0378">Hydrolase</keyword>
<keyword evidence="2" id="KW-1185">Reference proteome</keyword>
<gene>
    <name evidence="1" type="ORF">QOZ95_001568</name>
</gene>
<accession>A0ABU0KVJ8</accession>
<evidence type="ECO:0000313" key="1">
    <source>
        <dbReference type="EMBL" id="MDQ0493410.1"/>
    </source>
</evidence>
<reference evidence="1 2" key="1">
    <citation type="submission" date="2023-07" db="EMBL/GenBank/DDBJ databases">
        <title>Genomic Encyclopedia of Type Strains, Phase IV (KMG-IV): sequencing the most valuable type-strain genomes for metagenomic binning, comparative biology and taxonomic classification.</title>
        <authorList>
            <person name="Goeker M."/>
        </authorList>
    </citation>
    <scope>NUCLEOTIDE SEQUENCE [LARGE SCALE GENOMIC DNA]</scope>
    <source>
        <strain evidence="1 2">DSM 14914</strain>
    </source>
</reference>
<keyword evidence="1" id="KW-0540">Nuclease</keyword>
<dbReference type="EMBL" id="JAUSWA010000007">
    <property type="protein sequence ID" value="MDQ0493410.1"/>
    <property type="molecule type" value="Genomic_DNA"/>
</dbReference>
<organism evidence="1 2">
    <name type="scientific">Paenibacillus brasilensis</name>
    <dbReference type="NCBI Taxonomy" id="128574"/>
    <lineage>
        <taxon>Bacteria</taxon>
        <taxon>Bacillati</taxon>
        <taxon>Bacillota</taxon>
        <taxon>Bacilli</taxon>
        <taxon>Bacillales</taxon>
        <taxon>Paenibacillaceae</taxon>
        <taxon>Paenibacillus</taxon>
    </lineage>
</organism>
<name>A0ABU0KVJ8_9BACL</name>
<protein>
    <submittedName>
        <fullName evidence="1">Exonuclease VII small subunit</fullName>
    </submittedName>
</protein>